<comment type="caution">
    <text evidence="2">The sequence shown here is derived from an EMBL/GenBank/DDBJ whole genome shotgun (WGS) entry which is preliminary data.</text>
</comment>
<keyword evidence="2" id="KW-0808">Transferase</keyword>
<keyword evidence="2" id="KW-0489">Methyltransferase</keyword>
<dbReference type="InterPro" id="IPR013216">
    <property type="entry name" value="Methyltransf_11"/>
</dbReference>
<dbReference type="InterPro" id="IPR029063">
    <property type="entry name" value="SAM-dependent_MTases_sf"/>
</dbReference>
<protein>
    <submittedName>
        <fullName evidence="2">Methyltransferase</fullName>
    </submittedName>
</protein>
<dbReference type="InterPro" id="IPR050508">
    <property type="entry name" value="Methyltransf_Superfamily"/>
</dbReference>
<dbReference type="OrthoDB" id="189743at2"/>
<dbReference type="Gene3D" id="3.40.50.150">
    <property type="entry name" value="Vaccinia Virus protein VP39"/>
    <property type="match status" value="1"/>
</dbReference>
<name>A0A1J7BDG9_9ACTN</name>
<dbReference type="Pfam" id="PF08241">
    <property type="entry name" value="Methyltransf_11"/>
    <property type="match status" value="1"/>
</dbReference>
<dbReference type="GO" id="GO:0008757">
    <property type="term" value="F:S-adenosylmethionine-dependent methyltransferase activity"/>
    <property type="evidence" value="ECO:0007669"/>
    <property type="project" value="InterPro"/>
</dbReference>
<feature type="domain" description="Methyltransferase type 11" evidence="1">
    <location>
        <begin position="59"/>
        <end position="146"/>
    </location>
</feature>
<dbReference type="AlphaFoldDB" id="A0A1J7BDG9"/>
<dbReference type="STRING" id="1428644.BIV57_14990"/>
<organism evidence="2 3">
    <name type="scientific">Mangrovactinospora gilvigrisea</name>
    <dbReference type="NCBI Taxonomy" id="1428644"/>
    <lineage>
        <taxon>Bacteria</taxon>
        <taxon>Bacillati</taxon>
        <taxon>Actinomycetota</taxon>
        <taxon>Actinomycetes</taxon>
        <taxon>Kitasatosporales</taxon>
        <taxon>Streptomycetaceae</taxon>
        <taxon>Mangrovactinospora</taxon>
    </lineage>
</organism>
<dbReference type="RefSeq" id="WP_071657383.1">
    <property type="nucleotide sequence ID" value="NZ_MLCF01000081.1"/>
</dbReference>
<evidence type="ECO:0000313" key="2">
    <source>
        <dbReference type="EMBL" id="OIV36694.1"/>
    </source>
</evidence>
<proteinExistence type="predicted"/>
<gene>
    <name evidence="2" type="ORF">BIV57_14990</name>
</gene>
<dbReference type="PANTHER" id="PTHR42912:SF93">
    <property type="entry name" value="N6-ADENOSINE-METHYLTRANSFERASE TMT1A"/>
    <property type="match status" value="1"/>
</dbReference>
<evidence type="ECO:0000259" key="1">
    <source>
        <dbReference type="Pfam" id="PF08241"/>
    </source>
</evidence>
<evidence type="ECO:0000313" key="3">
    <source>
        <dbReference type="Proteomes" id="UP000243342"/>
    </source>
</evidence>
<dbReference type="EMBL" id="MLCF01000081">
    <property type="protein sequence ID" value="OIV36694.1"/>
    <property type="molecule type" value="Genomic_DNA"/>
</dbReference>
<accession>A0A1J7BDG9</accession>
<dbReference type="SUPFAM" id="SSF53335">
    <property type="entry name" value="S-adenosyl-L-methionine-dependent methyltransferases"/>
    <property type="match status" value="1"/>
</dbReference>
<sequence length="239" mass="24891">MTSTGSPAPYDEIADWYETEFLARRTRIGLGAADGDPLEIDRALAELLGTPPSDGAACLEIGCGTGVHAERVRALGWTPIGVDLSAGMLRHSRGRLPAARADAARLPFADGSLPAVLAAMVHTDMPDYPAVVREAARVLRPGGLFVHIGVHPCFCGGFADRGDAEAVVIRPGYRDGHWTTASWSADGVRARVGATHLPLPALLAAPLAAGLALTAATEGGTPTPSMLAFAARRQSREAQ</sequence>
<dbReference type="PANTHER" id="PTHR42912">
    <property type="entry name" value="METHYLTRANSFERASE"/>
    <property type="match status" value="1"/>
</dbReference>
<dbReference type="Proteomes" id="UP000243342">
    <property type="component" value="Unassembled WGS sequence"/>
</dbReference>
<reference evidence="2 3" key="1">
    <citation type="submission" date="2016-10" db="EMBL/GenBank/DDBJ databases">
        <title>Genome sequence of Streptomyces gilvigriseus MUSC 26.</title>
        <authorList>
            <person name="Lee L.-H."/>
            <person name="Ser H.-L."/>
        </authorList>
    </citation>
    <scope>NUCLEOTIDE SEQUENCE [LARGE SCALE GENOMIC DNA]</scope>
    <source>
        <strain evidence="2 3">MUSC 26</strain>
    </source>
</reference>
<keyword evidence="3" id="KW-1185">Reference proteome</keyword>
<dbReference type="GO" id="GO:0032259">
    <property type="term" value="P:methylation"/>
    <property type="evidence" value="ECO:0007669"/>
    <property type="project" value="UniProtKB-KW"/>
</dbReference>
<dbReference type="CDD" id="cd02440">
    <property type="entry name" value="AdoMet_MTases"/>
    <property type="match status" value="1"/>
</dbReference>